<gene>
    <name evidence="6" type="ORF">GCM10010970_05910</name>
</gene>
<comment type="caution">
    <text evidence="6">The sequence shown here is derived from an EMBL/GenBank/DDBJ whole genome shotgun (WGS) entry which is preliminary data.</text>
</comment>
<comment type="subcellular location">
    <subcellularLocation>
        <location evidence="1">Cytoplasm</location>
        <location evidence="1">Cytosol</location>
    </subcellularLocation>
</comment>
<evidence type="ECO:0000256" key="3">
    <source>
        <dbReference type="ARBA" id="ARBA00022795"/>
    </source>
</evidence>
<protein>
    <recommendedName>
        <fullName evidence="5">Flagellar protein FliT</fullName>
    </recommendedName>
</protein>
<dbReference type="Proteomes" id="UP000637267">
    <property type="component" value="Unassembled WGS sequence"/>
</dbReference>
<reference evidence="7" key="1">
    <citation type="journal article" date="2019" name="Int. J. Syst. Evol. Microbiol.">
        <title>The Global Catalogue of Microorganisms (GCM) 10K type strain sequencing project: providing services to taxonomists for standard genome sequencing and annotation.</title>
        <authorList>
            <consortium name="The Broad Institute Genomics Platform"/>
            <consortium name="The Broad Institute Genome Sequencing Center for Infectious Disease"/>
            <person name="Wu L."/>
            <person name="Ma J."/>
        </authorList>
    </citation>
    <scope>NUCLEOTIDE SEQUENCE [LARGE SCALE GENOMIC DNA]</scope>
    <source>
        <strain evidence="7">CGMCC 1.8859</strain>
    </source>
</reference>
<dbReference type="EMBL" id="BMLX01000001">
    <property type="protein sequence ID" value="GGP18609.1"/>
    <property type="molecule type" value="Genomic_DNA"/>
</dbReference>
<accession>A0ABQ2P5D3</accession>
<evidence type="ECO:0000313" key="6">
    <source>
        <dbReference type="EMBL" id="GGP18609.1"/>
    </source>
</evidence>
<organism evidence="6 7">
    <name type="scientific">Silvimonas iriomotensis</name>
    <dbReference type="NCBI Taxonomy" id="449662"/>
    <lineage>
        <taxon>Bacteria</taxon>
        <taxon>Pseudomonadati</taxon>
        <taxon>Pseudomonadota</taxon>
        <taxon>Betaproteobacteria</taxon>
        <taxon>Neisseriales</taxon>
        <taxon>Chitinibacteraceae</taxon>
        <taxon>Silvimonas</taxon>
    </lineage>
</organism>
<dbReference type="Pfam" id="PF05400">
    <property type="entry name" value="FliT"/>
    <property type="match status" value="1"/>
</dbReference>
<proteinExistence type="predicted"/>
<evidence type="ECO:0000256" key="2">
    <source>
        <dbReference type="ARBA" id="ARBA00022490"/>
    </source>
</evidence>
<evidence type="ECO:0000256" key="5">
    <source>
        <dbReference type="ARBA" id="ARBA00093797"/>
    </source>
</evidence>
<evidence type="ECO:0000256" key="4">
    <source>
        <dbReference type="ARBA" id="ARBA00023186"/>
    </source>
</evidence>
<keyword evidence="2" id="KW-0963">Cytoplasm</keyword>
<evidence type="ECO:0000313" key="7">
    <source>
        <dbReference type="Proteomes" id="UP000637267"/>
    </source>
</evidence>
<keyword evidence="7" id="KW-1185">Reference proteome</keyword>
<keyword evidence="3" id="KW-1005">Bacterial flagellum biogenesis</keyword>
<dbReference type="Gene3D" id="1.20.58.380">
    <property type="entry name" value="Flagellar protein flit"/>
    <property type="match status" value="1"/>
</dbReference>
<evidence type="ECO:0000256" key="1">
    <source>
        <dbReference type="ARBA" id="ARBA00004514"/>
    </source>
</evidence>
<dbReference type="InterPro" id="IPR008622">
    <property type="entry name" value="FliT"/>
</dbReference>
<name>A0ABQ2P5D3_9NEIS</name>
<sequence length="106" mass="11952">MVAPDMQAVYGEMEACCARMLLSAQSKDWDDFLQTAGRFNEISNTLGDVDWQGMQQDQRETLAMLMRTAQAQIDAIVPLAMARRQELVGSIRSLQTGDKMRRMYGS</sequence>
<keyword evidence="4" id="KW-0143">Chaperone</keyword>